<sequence length="190" mass="21701">MAAKTNHTIKQFLIFSLLGLLPAIGAAQEKKIVSLLNQELQKEIRRQKKDPENYIGPFFEVLRNYHIGMSSINVNDIPTDSIIQHSITNNIRTISLIVRKKISDSDYAIEKQEVPLSKIKAISKDINILLETEPDAVTVKTTVNGTVTTHNTDLFFLYLSYNKQNQELAEKLISAFKKAGYILKNEYWYD</sequence>
<accession>A0ABY5ITK0</accession>
<dbReference type="Proteomes" id="UP001059844">
    <property type="component" value="Chromosome"/>
</dbReference>
<proteinExistence type="predicted"/>
<dbReference type="RefSeq" id="WP_256550480.1">
    <property type="nucleotide sequence ID" value="NZ_CP101751.1"/>
</dbReference>
<name>A0ABY5ITK0_9FLAO</name>
<keyword evidence="2" id="KW-1185">Reference proteome</keyword>
<evidence type="ECO:0008006" key="3">
    <source>
        <dbReference type="Google" id="ProtNLM"/>
    </source>
</evidence>
<evidence type="ECO:0000313" key="2">
    <source>
        <dbReference type="Proteomes" id="UP001059844"/>
    </source>
</evidence>
<protein>
    <recommendedName>
        <fullName evidence="3">DUF4252 domain-containing protein</fullName>
    </recommendedName>
</protein>
<organism evidence="1 2">
    <name type="scientific">Flavobacterium cerinum</name>
    <dbReference type="NCBI Taxonomy" id="2502784"/>
    <lineage>
        <taxon>Bacteria</taxon>
        <taxon>Pseudomonadati</taxon>
        <taxon>Bacteroidota</taxon>
        <taxon>Flavobacteriia</taxon>
        <taxon>Flavobacteriales</taxon>
        <taxon>Flavobacteriaceae</taxon>
        <taxon>Flavobacterium</taxon>
    </lineage>
</organism>
<evidence type="ECO:0000313" key="1">
    <source>
        <dbReference type="EMBL" id="UUC44796.1"/>
    </source>
</evidence>
<gene>
    <name evidence="1" type="ORF">NOX80_14310</name>
</gene>
<reference evidence="1" key="1">
    <citation type="submission" date="2022-07" db="EMBL/GenBank/DDBJ databases">
        <title>Isolation, identification, and degradation of a PFOSA degrading strain from sewage treatment plant.</title>
        <authorList>
            <person name="Zhang L."/>
            <person name="Huo Y."/>
        </authorList>
    </citation>
    <scope>NUCLEOTIDE SEQUENCE</scope>
    <source>
        <strain evidence="1">C1</strain>
    </source>
</reference>
<dbReference type="EMBL" id="CP101751">
    <property type="protein sequence ID" value="UUC44796.1"/>
    <property type="molecule type" value="Genomic_DNA"/>
</dbReference>